<reference evidence="1" key="1">
    <citation type="submission" date="2013-08" db="EMBL/GenBank/DDBJ databases">
        <authorList>
            <person name="Mendez C."/>
            <person name="Richter M."/>
            <person name="Ferrer M."/>
            <person name="Sanchez J."/>
        </authorList>
    </citation>
    <scope>NUCLEOTIDE SEQUENCE</scope>
</reference>
<accession>T1A8B1</accession>
<name>T1A8B1_9ZZZZ</name>
<gene>
    <name evidence="1" type="ORF">B1B_16242</name>
</gene>
<reference evidence="1" key="2">
    <citation type="journal article" date="2014" name="ISME J.">
        <title>Microbial stratification in low pH oxic and suboxic macroscopic growths along an acid mine drainage.</title>
        <authorList>
            <person name="Mendez-Garcia C."/>
            <person name="Mesa V."/>
            <person name="Sprenger R.R."/>
            <person name="Richter M."/>
            <person name="Diez M.S."/>
            <person name="Solano J."/>
            <person name="Bargiela R."/>
            <person name="Golyshina O.V."/>
            <person name="Manteca A."/>
            <person name="Ramos J.L."/>
            <person name="Gallego J.R."/>
            <person name="Llorente I."/>
            <person name="Martins Dos Santos V.A."/>
            <person name="Jensen O.N."/>
            <person name="Pelaez A.I."/>
            <person name="Sanchez J."/>
            <person name="Ferrer M."/>
        </authorList>
    </citation>
    <scope>NUCLEOTIDE SEQUENCE</scope>
</reference>
<sequence length="179" mass="20554">MSFVARRRVGDRVYLEERESYRENGKVKVRFLRYLGVEGEVKGRPEKVRHLLDRLQPTGSSRAGDVSLLWALAQDLRIPQTIDRICPHRSREGAATPGVLLTVWAINRVVHPESATQLERWTPTTDLPRLSGVPPEAFTKDAFLFALDKVCDEDPNTARLVDRTDALEEELYRHWRATH</sequence>
<organism evidence="1">
    <name type="scientific">mine drainage metagenome</name>
    <dbReference type="NCBI Taxonomy" id="410659"/>
    <lineage>
        <taxon>unclassified sequences</taxon>
        <taxon>metagenomes</taxon>
        <taxon>ecological metagenomes</taxon>
    </lineage>
</organism>
<dbReference type="EMBL" id="AUZY01010799">
    <property type="protein sequence ID" value="EQD37109.1"/>
    <property type="molecule type" value="Genomic_DNA"/>
</dbReference>
<proteinExistence type="predicted"/>
<dbReference type="AlphaFoldDB" id="T1A8B1"/>
<evidence type="ECO:0000313" key="1">
    <source>
        <dbReference type="EMBL" id="EQD37109.1"/>
    </source>
</evidence>
<protein>
    <submittedName>
        <fullName evidence="1">Transposase-like protein</fullName>
    </submittedName>
</protein>
<comment type="caution">
    <text evidence="1">The sequence shown here is derived from an EMBL/GenBank/DDBJ whole genome shotgun (WGS) entry which is preliminary data.</text>
</comment>
<feature type="non-terminal residue" evidence="1">
    <location>
        <position position="179"/>
    </location>
</feature>